<proteinExistence type="predicted"/>
<gene>
    <name evidence="2" type="ORF">BRAPAZ1V2_A09P32590.2</name>
</gene>
<feature type="region of interest" description="Disordered" evidence="1">
    <location>
        <begin position="1"/>
        <end position="64"/>
    </location>
</feature>
<dbReference type="EMBL" id="LS974625">
    <property type="protein sequence ID" value="CAG7862792.1"/>
    <property type="molecule type" value="Genomic_DNA"/>
</dbReference>
<organism evidence="2 3">
    <name type="scientific">Brassica campestris</name>
    <name type="common">Field mustard</name>
    <dbReference type="NCBI Taxonomy" id="3711"/>
    <lineage>
        <taxon>Eukaryota</taxon>
        <taxon>Viridiplantae</taxon>
        <taxon>Streptophyta</taxon>
        <taxon>Embryophyta</taxon>
        <taxon>Tracheophyta</taxon>
        <taxon>Spermatophyta</taxon>
        <taxon>Magnoliopsida</taxon>
        <taxon>eudicotyledons</taxon>
        <taxon>Gunneridae</taxon>
        <taxon>Pentapetalae</taxon>
        <taxon>rosids</taxon>
        <taxon>malvids</taxon>
        <taxon>Brassicales</taxon>
        <taxon>Brassicaceae</taxon>
        <taxon>Brassiceae</taxon>
        <taxon>Brassica</taxon>
    </lineage>
</organism>
<evidence type="ECO:0000313" key="3">
    <source>
        <dbReference type="Proteomes" id="UP000694005"/>
    </source>
</evidence>
<name>A0A8D9CQ91_BRACM</name>
<evidence type="ECO:0000313" key="2">
    <source>
        <dbReference type="EMBL" id="CAG7862792.1"/>
    </source>
</evidence>
<protein>
    <submittedName>
        <fullName evidence="2">Uncharacterized protein</fullName>
    </submittedName>
</protein>
<sequence length="95" mass="10619">MKRCKLRRGLKPRGITYPRWQKRDNEVPRGKKHAGSTTRSYEIGRSSTSSCGDDDAGDTHPPLPALLKDFVRGVTRVKQRGNAYPYVRSEGASTS</sequence>
<feature type="compositionally biased region" description="Polar residues" evidence="1">
    <location>
        <begin position="35"/>
        <end position="51"/>
    </location>
</feature>
<dbReference type="AlphaFoldDB" id="A0A8D9CQ91"/>
<feature type="compositionally biased region" description="Basic residues" evidence="1">
    <location>
        <begin position="1"/>
        <end position="11"/>
    </location>
</feature>
<evidence type="ECO:0000256" key="1">
    <source>
        <dbReference type="SAM" id="MobiDB-lite"/>
    </source>
</evidence>
<accession>A0A8D9CQ91</accession>
<dbReference type="Gramene" id="A09p32590.2_BraZ1">
    <property type="protein sequence ID" value="A09p32590.2_BraZ1.CDS.1"/>
    <property type="gene ID" value="A09g32590.2_BraZ1"/>
</dbReference>
<reference evidence="2 3" key="1">
    <citation type="submission" date="2021-07" db="EMBL/GenBank/DDBJ databases">
        <authorList>
            <consortium name="Genoscope - CEA"/>
            <person name="William W."/>
        </authorList>
    </citation>
    <scope>NUCLEOTIDE SEQUENCE [LARGE SCALE GENOMIC DNA]</scope>
</reference>
<dbReference type="Proteomes" id="UP000694005">
    <property type="component" value="Chromosome A09"/>
</dbReference>